<feature type="signal peptide" evidence="2">
    <location>
        <begin position="1"/>
        <end position="20"/>
    </location>
</feature>
<dbReference type="SUPFAM" id="SSF89392">
    <property type="entry name" value="Prokaryotic lipoproteins and lipoprotein localization factors"/>
    <property type="match status" value="1"/>
</dbReference>
<proteinExistence type="predicted"/>
<dbReference type="InterPro" id="IPR004564">
    <property type="entry name" value="OM_lipoprot_carrier_LolA-like"/>
</dbReference>
<dbReference type="EMBL" id="SNRX01000135">
    <property type="protein sequence ID" value="KAA6300133.1"/>
    <property type="molecule type" value="Genomic_DNA"/>
</dbReference>
<keyword evidence="1 2" id="KW-0732">Signal</keyword>
<accession>A0A5M8NU60</accession>
<gene>
    <name evidence="3" type="ORF">EZS26_003728</name>
</gene>
<feature type="chain" id="PRO_5024308143" evidence="2">
    <location>
        <begin position="21"/>
        <end position="216"/>
    </location>
</feature>
<name>A0A5M8NU60_9BACT</name>
<organism evidence="3 4">
    <name type="scientific">Candidatus Ordinivivax streblomastigis</name>
    <dbReference type="NCBI Taxonomy" id="2540710"/>
    <lineage>
        <taxon>Bacteria</taxon>
        <taxon>Pseudomonadati</taxon>
        <taxon>Bacteroidota</taxon>
        <taxon>Bacteroidia</taxon>
        <taxon>Bacteroidales</taxon>
        <taxon>Candidatus Ordinivivax</taxon>
    </lineage>
</organism>
<keyword evidence="3" id="KW-0449">Lipoprotein</keyword>
<evidence type="ECO:0000313" key="3">
    <source>
        <dbReference type="EMBL" id="KAA6300133.1"/>
    </source>
</evidence>
<dbReference type="PANTHER" id="PTHR35869">
    <property type="entry name" value="OUTER-MEMBRANE LIPOPROTEIN CARRIER PROTEIN"/>
    <property type="match status" value="1"/>
</dbReference>
<dbReference type="PROSITE" id="PS51257">
    <property type="entry name" value="PROKAR_LIPOPROTEIN"/>
    <property type="match status" value="1"/>
</dbReference>
<dbReference type="Proteomes" id="UP000324575">
    <property type="component" value="Unassembled WGS sequence"/>
</dbReference>
<dbReference type="AlphaFoldDB" id="A0A5M8NU60"/>
<dbReference type="Pfam" id="PF16584">
    <property type="entry name" value="LolA_2"/>
    <property type="match status" value="1"/>
</dbReference>
<dbReference type="PANTHER" id="PTHR35869:SF1">
    <property type="entry name" value="OUTER-MEMBRANE LIPOPROTEIN CARRIER PROTEIN"/>
    <property type="match status" value="1"/>
</dbReference>
<evidence type="ECO:0000313" key="4">
    <source>
        <dbReference type="Proteomes" id="UP000324575"/>
    </source>
</evidence>
<evidence type="ECO:0000256" key="1">
    <source>
        <dbReference type="ARBA" id="ARBA00022729"/>
    </source>
</evidence>
<dbReference type="Gene3D" id="2.50.20.10">
    <property type="entry name" value="Lipoprotein localisation LolA/LolB/LppX"/>
    <property type="match status" value="1"/>
</dbReference>
<comment type="caution">
    <text evidence="3">The sequence shown here is derived from an EMBL/GenBank/DDBJ whole genome shotgun (WGS) entry which is preliminary data.</text>
</comment>
<reference evidence="3 4" key="1">
    <citation type="submission" date="2019-03" db="EMBL/GenBank/DDBJ databases">
        <title>Single cell metagenomics reveals metabolic interactions within the superorganism composed of flagellate Streblomastix strix and complex community of Bacteroidetes bacteria on its surface.</title>
        <authorList>
            <person name="Treitli S.C."/>
            <person name="Kolisko M."/>
            <person name="Husnik F."/>
            <person name="Keeling P."/>
            <person name="Hampl V."/>
        </authorList>
    </citation>
    <scope>NUCLEOTIDE SEQUENCE [LARGE SCALE GENOMIC DNA]</scope>
    <source>
        <strain evidence="3">St1</strain>
    </source>
</reference>
<protein>
    <submittedName>
        <fullName evidence="3">Outer-membrane lipoprotein carrier protein</fullName>
    </submittedName>
</protein>
<dbReference type="InterPro" id="IPR029046">
    <property type="entry name" value="LolA/LolB/LppX"/>
</dbReference>
<evidence type="ECO:0000256" key="2">
    <source>
        <dbReference type="SAM" id="SignalP"/>
    </source>
</evidence>
<sequence>MKKIFVLVVAFLLACSSGFAQKNARAKEYLDKSSEAFTKAGALSVHFTLNIKDVSKNVSESFEGDIELKGSKFHLNTPDMETWFDGKTQWALQKNYDELTITEPSAEELQVINPASLFTLYKNGCNYKYLGEKKSKNGKPVHEIALIPQAKNSEMTKIILQIGSTDFMPVKIHISYKNKMENSIHIAKYQKQSNLPDSKFVFDKKKYPNAEIIDLR</sequence>
<dbReference type="CDD" id="cd16325">
    <property type="entry name" value="LolA"/>
    <property type="match status" value="1"/>
</dbReference>